<dbReference type="GO" id="GO:0046872">
    <property type="term" value="F:metal ion binding"/>
    <property type="evidence" value="ECO:0007669"/>
    <property type="project" value="UniProtKB-KW"/>
</dbReference>
<dbReference type="EMBL" id="CP017476">
    <property type="protein sequence ID" value="AOW15071.1"/>
    <property type="molecule type" value="Genomic_DNA"/>
</dbReference>
<sequence length="444" mass="48513">MFVWSELFETGVELIDSQHKVLVDLTNRLADAVMNGDDPQESLAVLERLKEYATLHFSAEEAWSVQAGQPPQALTAHHATHGGFLAQVLRFAEGWDGGKTQAQALHRFLSAWLITHILGDDRTMVLRLSQQAGSPLASPSVLGVGEKVMLEAFHNLYDAMSGMAQDLERQVQVRTEELAQSNQRLKRNFLTGIRTFTSLMELRGGMLAGHSRRVADLARKLAVLLKLDGDTVQQVFLGALLHDLGKIGFSDELMGKPVTQMTGHELSLYRSHAVNGEAALIALDDLHAASLVVRHHHERWDGKGYPDGLQAERIPLEARIVAVANDFDGLQHGTITARRLSLDEALSVIQGSRGERYDPRIVDALSTLLGRSGGTGEPEVVTSSAMLKPGMTLTRDLITPEGMLLLAAHNALEANTIVRIRRFLGAGGMSDLKVYVRPETVSGP</sequence>
<gene>
    <name evidence="6" type="ORF">LPB072_21955</name>
    <name evidence="7" type="ORF">LPB72_21340</name>
</gene>
<dbReference type="InterPro" id="IPR052020">
    <property type="entry name" value="Cyclic_di-GMP/3'3'-cGAMP_PDE"/>
</dbReference>
<organism evidence="6 9">
    <name type="scientific">Hydrogenophaga crassostreae</name>
    <dbReference type="NCBI Taxonomy" id="1763535"/>
    <lineage>
        <taxon>Bacteria</taxon>
        <taxon>Pseudomonadati</taxon>
        <taxon>Pseudomonadota</taxon>
        <taxon>Betaproteobacteria</taxon>
        <taxon>Burkholderiales</taxon>
        <taxon>Comamonadaceae</taxon>
        <taxon>Hydrogenophaga</taxon>
    </lineage>
</organism>
<proteinExistence type="inferred from homology"/>
<dbReference type="PROSITE" id="PS51832">
    <property type="entry name" value="HD_GYP"/>
    <property type="match status" value="1"/>
</dbReference>
<dbReference type="EMBL" id="LVWD01000042">
    <property type="protein sequence ID" value="OAD39524.1"/>
    <property type="molecule type" value="Genomic_DNA"/>
</dbReference>
<dbReference type="PANTHER" id="PTHR45228">
    <property type="entry name" value="CYCLIC DI-GMP PHOSPHODIESTERASE TM_0186-RELATED"/>
    <property type="match status" value="1"/>
</dbReference>
<evidence type="ECO:0000313" key="7">
    <source>
        <dbReference type="EMBL" id="OAD39524.1"/>
    </source>
</evidence>
<keyword evidence="8" id="KW-1185">Reference proteome</keyword>
<protein>
    <submittedName>
        <fullName evidence="6">Uncharacterized protein</fullName>
    </submittedName>
</protein>
<dbReference type="SUPFAM" id="SSF109604">
    <property type="entry name" value="HD-domain/PDEase-like"/>
    <property type="match status" value="1"/>
</dbReference>
<evidence type="ECO:0000313" key="6">
    <source>
        <dbReference type="EMBL" id="AOW15071.1"/>
    </source>
</evidence>
<reference evidence="6 9" key="2">
    <citation type="submission" date="2016-10" db="EMBL/GenBank/DDBJ databases">
        <title>Hydorgenophaga sp. LPB0072 isolated from gastropod.</title>
        <authorList>
            <person name="Kim E."/>
            <person name="Yi H."/>
        </authorList>
    </citation>
    <scope>NUCLEOTIDE SEQUENCE [LARGE SCALE GENOMIC DNA]</scope>
    <source>
        <strain evidence="6 9">LPB0072</strain>
    </source>
</reference>
<dbReference type="CDD" id="cd00077">
    <property type="entry name" value="HDc"/>
    <property type="match status" value="1"/>
</dbReference>
<dbReference type="STRING" id="1763535.LPB072_21955"/>
<dbReference type="Proteomes" id="UP000185657">
    <property type="component" value="Unassembled WGS sequence"/>
</dbReference>
<dbReference type="Proteomes" id="UP000185680">
    <property type="component" value="Chromosome"/>
</dbReference>
<dbReference type="Gene3D" id="1.20.120.50">
    <property type="entry name" value="Hemerythrin-like"/>
    <property type="match status" value="1"/>
</dbReference>
<dbReference type="InterPro" id="IPR006674">
    <property type="entry name" value="HD_domain"/>
</dbReference>
<dbReference type="PANTHER" id="PTHR45228:SF8">
    <property type="entry name" value="TWO-COMPONENT RESPONSE REGULATOR-RELATED"/>
    <property type="match status" value="1"/>
</dbReference>
<keyword evidence="2" id="KW-0479">Metal-binding</keyword>
<dbReference type="InterPro" id="IPR035938">
    <property type="entry name" value="Hemerythrin-like_sf"/>
</dbReference>
<reference evidence="7 8" key="1">
    <citation type="submission" date="2016-02" db="EMBL/GenBank/DDBJ databases">
        <title>Draft genome sequence of Hydrogenophaga sp. LPB0072.</title>
        <authorList>
            <person name="Shin S.-K."/>
            <person name="Yi H."/>
        </authorList>
    </citation>
    <scope>NUCLEOTIDE SEQUENCE [LARGE SCALE GENOMIC DNA]</scope>
    <source>
        <strain evidence="7 8">LPB0072</strain>
    </source>
</reference>
<name>A0A162VRA1_9BURK</name>
<dbReference type="Pfam" id="PF13487">
    <property type="entry name" value="HD_5"/>
    <property type="match status" value="1"/>
</dbReference>
<evidence type="ECO:0000313" key="8">
    <source>
        <dbReference type="Proteomes" id="UP000185657"/>
    </source>
</evidence>
<dbReference type="SUPFAM" id="SSF47188">
    <property type="entry name" value="Hemerythrin-like"/>
    <property type="match status" value="1"/>
</dbReference>
<feature type="domain" description="HD-GYP" evidence="5">
    <location>
        <begin position="185"/>
        <end position="381"/>
    </location>
</feature>
<dbReference type="NCBIfam" id="NF033749">
    <property type="entry name" value="bact_hemeryth"/>
    <property type="match status" value="1"/>
</dbReference>
<dbReference type="SMART" id="SM00471">
    <property type="entry name" value="HDc"/>
    <property type="match status" value="1"/>
</dbReference>
<dbReference type="NCBIfam" id="TIGR02481">
    <property type="entry name" value="hemeryth_dom"/>
    <property type="match status" value="1"/>
</dbReference>
<feature type="domain" description="HD" evidence="4">
    <location>
        <begin position="207"/>
        <end position="330"/>
    </location>
</feature>
<dbReference type="KEGG" id="hyl:LPB072_21955"/>
<evidence type="ECO:0000259" key="5">
    <source>
        <dbReference type="PROSITE" id="PS51832"/>
    </source>
</evidence>
<dbReference type="InterPro" id="IPR012312">
    <property type="entry name" value="Hemerythrin-like"/>
</dbReference>
<evidence type="ECO:0000259" key="4">
    <source>
        <dbReference type="PROSITE" id="PS51831"/>
    </source>
</evidence>
<evidence type="ECO:0000256" key="1">
    <source>
        <dbReference type="ARBA" id="ARBA00010587"/>
    </source>
</evidence>
<keyword evidence="3" id="KW-0408">Iron</keyword>
<dbReference type="CDD" id="cd12107">
    <property type="entry name" value="Hemerythrin"/>
    <property type="match status" value="1"/>
</dbReference>
<dbReference type="GO" id="GO:0008081">
    <property type="term" value="F:phosphoric diester hydrolase activity"/>
    <property type="evidence" value="ECO:0007669"/>
    <property type="project" value="UniProtKB-ARBA"/>
</dbReference>
<dbReference type="PROSITE" id="PS51831">
    <property type="entry name" value="HD"/>
    <property type="match status" value="1"/>
</dbReference>
<dbReference type="Gene3D" id="1.10.3210.10">
    <property type="entry name" value="Hypothetical protein af1432"/>
    <property type="match status" value="1"/>
</dbReference>
<dbReference type="InterPro" id="IPR012827">
    <property type="entry name" value="Hemerythrin_metal-bd"/>
</dbReference>
<evidence type="ECO:0000256" key="3">
    <source>
        <dbReference type="ARBA" id="ARBA00023004"/>
    </source>
</evidence>
<evidence type="ECO:0000313" key="9">
    <source>
        <dbReference type="Proteomes" id="UP000185680"/>
    </source>
</evidence>
<dbReference type="Pfam" id="PF01814">
    <property type="entry name" value="Hemerythrin"/>
    <property type="match status" value="1"/>
</dbReference>
<accession>A0A162VRA1</accession>
<comment type="similarity">
    <text evidence="1">Belongs to the hemerythrin family.</text>
</comment>
<dbReference type="InterPro" id="IPR037522">
    <property type="entry name" value="HD_GYP_dom"/>
</dbReference>
<dbReference type="AlphaFoldDB" id="A0A162VRA1"/>
<dbReference type="InterPro" id="IPR003607">
    <property type="entry name" value="HD/PDEase_dom"/>
</dbReference>
<evidence type="ECO:0000256" key="2">
    <source>
        <dbReference type="ARBA" id="ARBA00022723"/>
    </source>
</evidence>